<evidence type="ECO:0000313" key="4">
    <source>
        <dbReference type="EMBL" id="KAL1404806.1"/>
    </source>
</evidence>
<dbReference type="Pfam" id="PF00106">
    <property type="entry name" value="adh_short"/>
    <property type="match status" value="1"/>
</dbReference>
<dbReference type="SUPFAM" id="SSF51735">
    <property type="entry name" value="NAD(P)-binding Rossmann-fold domains"/>
    <property type="match status" value="1"/>
</dbReference>
<dbReference type="EMBL" id="JBEHCU010000001">
    <property type="protein sequence ID" value="KAL1404806.1"/>
    <property type="molecule type" value="Genomic_DNA"/>
</dbReference>
<comment type="caution">
    <text evidence="4">The sequence shown here is derived from an EMBL/GenBank/DDBJ whole genome shotgun (WGS) entry which is preliminary data.</text>
</comment>
<evidence type="ECO:0000256" key="1">
    <source>
        <dbReference type="ARBA" id="ARBA00006484"/>
    </source>
</evidence>
<dbReference type="PRINTS" id="PR00080">
    <property type="entry name" value="SDRFAMILY"/>
</dbReference>
<proteinExistence type="inferred from homology"/>
<evidence type="ECO:0000256" key="3">
    <source>
        <dbReference type="RuleBase" id="RU000363"/>
    </source>
</evidence>
<reference evidence="4 5" key="1">
    <citation type="submission" date="2024-05" db="EMBL/GenBank/DDBJ databases">
        <title>Culex pipiens pipiens assembly and annotation.</title>
        <authorList>
            <person name="Alout H."/>
            <person name="Durand T."/>
        </authorList>
    </citation>
    <scope>NUCLEOTIDE SEQUENCE [LARGE SCALE GENOMIC DNA]</scope>
    <source>
        <strain evidence="4">HA-2024</strain>
        <tissue evidence="4">Whole body</tissue>
    </source>
</reference>
<organism evidence="4 5">
    <name type="scientific">Culex pipiens pipiens</name>
    <name type="common">Northern house mosquito</name>
    <dbReference type="NCBI Taxonomy" id="38569"/>
    <lineage>
        <taxon>Eukaryota</taxon>
        <taxon>Metazoa</taxon>
        <taxon>Ecdysozoa</taxon>
        <taxon>Arthropoda</taxon>
        <taxon>Hexapoda</taxon>
        <taxon>Insecta</taxon>
        <taxon>Pterygota</taxon>
        <taxon>Neoptera</taxon>
        <taxon>Endopterygota</taxon>
        <taxon>Diptera</taxon>
        <taxon>Nematocera</taxon>
        <taxon>Culicoidea</taxon>
        <taxon>Culicidae</taxon>
        <taxon>Culicinae</taxon>
        <taxon>Culicini</taxon>
        <taxon>Culex</taxon>
        <taxon>Culex</taxon>
    </lineage>
</organism>
<keyword evidence="5" id="KW-1185">Reference proteome</keyword>
<dbReference type="GO" id="GO:0016616">
    <property type="term" value="F:oxidoreductase activity, acting on the CH-OH group of donors, NAD or NADP as acceptor"/>
    <property type="evidence" value="ECO:0007669"/>
    <property type="project" value="UniProtKB-ARBA"/>
</dbReference>
<evidence type="ECO:0000256" key="2">
    <source>
        <dbReference type="ARBA" id="ARBA00023002"/>
    </source>
</evidence>
<dbReference type="FunFam" id="3.40.50.720:FF:000047">
    <property type="entry name" value="NADP-dependent L-serine/L-allo-threonine dehydrogenase"/>
    <property type="match status" value="1"/>
</dbReference>
<dbReference type="InterPro" id="IPR002347">
    <property type="entry name" value="SDR_fam"/>
</dbReference>
<gene>
    <name evidence="4" type="ORF">pipiens_001026</name>
</gene>
<dbReference type="InterPro" id="IPR036291">
    <property type="entry name" value="NAD(P)-bd_dom_sf"/>
</dbReference>
<dbReference type="Proteomes" id="UP001562425">
    <property type="component" value="Unassembled WGS sequence"/>
</dbReference>
<evidence type="ECO:0008006" key="6">
    <source>
        <dbReference type="Google" id="ProtNLM"/>
    </source>
</evidence>
<dbReference type="PANTHER" id="PTHR43115:SF4">
    <property type="entry name" value="DEHYDROGENASE_REDUCTASE SDR FAMILY MEMBER 11"/>
    <property type="match status" value="1"/>
</dbReference>
<dbReference type="Gene3D" id="3.40.50.720">
    <property type="entry name" value="NAD(P)-binding Rossmann-like Domain"/>
    <property type="match status" value="1"/>
</dbReference>
<accession>A0ABD1DYU0</accession>
<sequence>MDRWTGKVAVVTGASSGIGAAIVQELARAGLTTVGLARRVDRVEALKGSLPVEAAVRLHSLKCDVTNEEDISRAFSHVCAKFGGVDVLVNNAGISRDCTALMTGNGQDVREIFETNVLGLITCSREAFQSMKNRGSDGHIIHINSVAGHHVLDLPRQSVYSPSKFAVTALTESMRTELRNQGTKIKVTSISPGIVKTEILDGIPNVEQLPMLLPEDIAGAVIYVLSTPPRVQIHELTIRPVGEPF</sequence>
<dbReference type="AlphaFoldDB" id="A0ABD1DYU0"/>
<dbReference type="PANTHER" id="PTHR43115">
    <property type="entry name" value="DEHYDROGENASE/REDUCTASE SDR FAMILY MEMBER 11"/>
    <property type="match status" value="1"/>
</dbReference>
<protein>
    <recommendedName>
        <fullName evidence="6">Dehydrogenase</fullName>
    </recommendedName>
</protein>
<name>A0ABD1DYU0_CULPP</name>
<comment type="similarity">
    <text evidence="1 3">Belongs to the short-chain dehydrogenases/reductases (SDR) family.</text>
</comment>
<keyword evidence="2" id="KW-0560">Oxidoreductase</keyword>
<dbReference type="PRINTS" id="PR00081">
    <property type="entry name" value="GDHRDH"/>
</dbReference>
<evidence type="ECO:0000313" key="5">
    <source>
        <dbReference type="Proteomes" id="UP001562425"/>
    </source>
</evidence>